<dbReference type="EMBL" id="PYAL01000002">
    <property type="protein sequence ID" value="RXN91229.1"/>
    <property type="molecule type" value="Genomic_DNA"/>
</dbReference>
<gene>
    <name evidence="2" type="ORF">C7R54_08605</name>
</gene>
<dbReference type="InterPro" id="IPR004045">
    <property type="entry name" value="Glutathione_S-Trfase_N"/>
</dbReference>
<dbReference type="Proteomes" id="UP000290849">
    <property type="component" value="Unassembled WGS sequence"/>
</dbReference>
<evidence type="ECO:0000313" key="2">
    <source>
        <dbReference type="EMBL" id="RXN91229.1"/>
    </source>
</evidence>
<proteinExistence type="predicted"/>
<dbReference type="GO" id="GO:0004364">
    <property type="term" value="F:glutathione transferase activity"/>
    <property type="evidence" value="ECO:0007669"/>
    <property type="project" value="TreeGrafter"/>
</dbReference>
<dbReference type="RefSeq" id="WP_129149783.1">
    <property type="nucleotide sequence ID" value="NZ_JBHSDO010000013.1"/>
</dbReference>
<dbReference type="AlphaFoldDB" id="A0A4V1MSD8"/>
<dbReference type="GO" id="GO:0006749">
    <property type="term" value="P:glutathione metabolic process"/>
    <property type="evidence" value="ECO:0007669"/>
    <property type="project" value="TreeGrafter"/>
</dbReference>
<name>A0A4V1MSD8_9BURK</name>
<dbReference type="PANTHER" id="PTHR42673:SF21">
    <property type="entry name" value="GLUTATHIONE S-TRANSFERASE YFCF"/>
    <property type="match status" value="1"/>
</dbReference>
<feature type="domain" description="GST N-terminal" evidence="1">
    <location>
        <begin position="1"/>
        <end position="80"/>
    </location>
</feature>
<sequence>MKFELIGMLDSPFVRRVAISMQIMGVPYVHRAISVFRGYDTFRAINPVVKAPTLVTEDGQVLTDSTLILQYLEALVPEDRRLVPEDAGARLSVLRLTGLALVASEKAVQIAYERFLRPEEKRHQPWVDRVEQQLRAAFDEIENDLRASPLVWATEADVAPVELDGISVAVAWYFTQRMLPGLIDAADYPLQAAWSALAEEQAPFKAAPYTP</sequence>
<dbReference type="Pfam" id="PF13417">
    <property type="entry name" value="GST_N_3"/>
    <property type="match status" value="1"/>
</dbReference>
<reference evidence="2 3" key="1">
    <citation type="journal article" date="2017" name="Int. J. Syst. Evol. Microbiol.">
        <title>Achromobacter aloeverae sp. nov., isolated from the root of Aloe vera (L.) Burm.f.</title>
        <authorList>
            <person name="Kuncharoen N."/>
            <person name="Muramatsu Y."/>
            <person name="Shibata C."/>
            <person name="Kamakura Y."/>
            <person name="Nakagawa Y."/>
            <person name="Tanasupawat S."/>
        </authorList>
    </citation>
    <scope>NUCLEOTIDE SEQUENCE [LARGE SCALE GENOMIC DNA]</scope>
    <source>
        <strain evidence="2 3">AVA-1</strain>
    </source>
</reference>
<protein>
    <submittedName>
        <fullName evidence="2">Glutathione S-transferase</fullName>
    </submittedName>
</protein>
<keyword evidence="3" id="KW-1185">Reference proteome</keyword>
<dbReference type="GO" id="GO:0006559">
    <property type="term" value="P:L-phenylalanine catabolic process"/>
    <property type="evidence" value="ECO:0007669"/>
    <property type="project" value="TreeGrafter"/>
</dbReference>
<dbReference type="Gene3D" id="1.20.1050.10">
    <property type="match status" value="1"/>
</dbReference>
<dbReference type="InterPro" id="IPR036249">
    <property type="entry name" value="Thioredoxin-like_sf"/>
</dbReference>
<dbReference type="SUPFAM" id="SSF52833">
    <property type="entry name" value="Thioredoxin-like"/>
    <property type="match status" value="1"/>
</dbReference>
<organism evidence="2 3">
    <name type="scientific">Achromobacter aloeverae</name>
    <dbReference type="NCBI Taxonomy" id="1750518"/>
    <lineage>
        <taxon>Bacteria</taxon>
        <taxon>Pseudomonadati</taxon>
        <taxon>Pseudomonadota</taxon>
        <taxon>Betaproteobacteria</taxon>
        <taxon>Burkholderiales</taxon>
        <taxon>Alcaligenaceae</taxon>
        <taxon>Achromobacter</taxon>
    </lineage>
</organism>
<comment type="caution">
    <text evidence="2">The sequence shown here is derived from an EMBL/GenBank/DDBJ whole genome shotgun (WGS) entry which is preliminary data.</text>
</comment>
<dbReference type="PROSITE" id="PS50404">
    <property type="entry name" value="GST_NTER"/>
    <property type="match status" value="1"/>
</dbReference>
<dbReference type="PANTHER" id="PTHR42673">
    <property type="entry name" value="MALEYLACETOACETATE ISOMERASE"/>
    <property type="match status" value="1"/>
</dbReference>
<dbReference type="OrthoDB" id="8634103at2"/>
<evidence type="ECO:0000313" key="3">
    <source>
        <dbReference type="Proteomes" id="UP000290849"/>
    </source>
</evidence>
<accession>A0A4V1MSD8</accession>
<dbReference type="GO" id="GO:0016034">
    <property type="term" value="F:maleylacetoacetate isomerase activity"/>
    <property type="evidence" value="ECO:0007669"/>
    <property type="project" value="TreeGrafter"/>
</dbReference>
<keyword evidence="2" id="KW-0808">Transferase</keyword>
<dbReference type="CDD" id="cd03205">
    <property type="entry name" value="GST_C_6"/>
    <property type="match status" value="1"/>
</dbReference>
<dbReference type="Gene3D" id="3.40.30.10">
    <property type="entry name" value="Glutaredoxin"/>
    <property type="match status" value="1"/>
</dbReference>
<evidence type="ECO:0000259" key="1">
    <source>
        <dbReference type="PROSITE" id="PS50404"/>
    </source>
</evidence>